<dbReference type="EMBL" id="JAGYWB010000013">
    <property type="protein sequence ID" value="KAI0499911.1"/>
    <property type="molecule type" value="Genomic_DNA"/>
</dbReference>
<keyword evidence="2" id="KW-1185">Reference proteome</keyword>
<accession>A0A8T3AUX7</accession>
<comment type="caution">
    <text evidence="1">The sequence shown here is derived from an EMBL/GenBank/DDBJ whole genome shotgun (WGS) entry which is preliminary data.</text>
</comment>
<protein>
    <submittedName>
        <fullName evidence="1">Uncharacterized protein</fullName>
    </submittedName>
</protein>
<proteinExistence type="predicted"/>
<reference evidence="1" key="1">
    <citation type="journal article" date="2022" name="Front. Genet.">
        <title>Chromosome-Scale Assembly of the Dendrobium nobile Genome Provides Insights Into the Molecular Mechanism of the Biosynthesis of the Medicinal Active Ingredient of Dendrobium.</title>
        <authorList>
            <person name="Xu Q."/>
            <person name="Niu S.-C."/>
            <person name="Li K.-L."/>
            <person name="Zheng P.-J."/>
            <person name="Zhang X.-J."/>
            <person name="Jia Y."/>
            <person name="Liu Y."/>
            <person name="Niu Y.-X."/>
            <person name="Yu L.-H."/>
            <person name="Chen D.-F."/>
            <person name="Zhang G.-Q."/>
        </authorList>
    </citation>
    <scope>NUCLEOTIDE SEQUENCE</scope>
    <source>
        <tissue evidence="1">Leaf</tissue>
    </source>
</reference>
<dbReference type="AlphaFoldDB" id="A0A8T3AUX7"/>
<dbReference type="Proteomes" id="UP000829196">
    <property type="component" value="Unassembled WGS sequence"/>
</dbReference>
<name>A0A8T3AUX7_DENNO</name>
<organism evidence="1 2">
    <name type="scientific">Dendrobium nobile</name>
    <name type="common">Orchid</name>
    <dbReference type="NCBI Taxonomy" id="94219"/>
    <lineage>
        <taxon>Eukaryota</taxon>
        <taxon>Viridiplantae</taxon>
        <taxon>Streptophyta</taxon>
        <taxon>Embryophyta</taxon>
        <taxon>Tracheophyta</taxon>
        <taxon>Spermatophyta</taxon>
        <taxon>Magnoliopsida</taxon>
        <taxon>Liliopsida</taxon>
        <taxon>Asparagales</taxon>
        <taxon>Orchidaceae</taxon>
        <taxon>Epidendroideae</taxon>
        <taxon>Malaxideae</taxon>
        <taxon>Dendrobiinae</taxon>
        <taxon>Dendrobium</taxon>
    </lineage>
</organism>
<sequence>MVVSADKPQLQSSPIPHMAQNILGRAFHFFCWQLTFSYKFKASKTPFPLHQIECLSNAHLFISSKSVKLSADTSSTLPIPCPSTPSTPLKKMEYCYAQSAPSEVNFFRTTP</sequence>
<evidence type="ECO:0000313" key="1">
    <source>
        <dbReference type="EMBL" id="KAI0499911.1"/>
    </source>
</evidence>
<evidence type="ECO:0000313" key="2">
    <source>
        <dbReference type="Proteomes" id="UP000829196"/>
    </source>
</evidence>
<gene>
    <name evidence="1" type="ORF">KFK09_018119</name>
</gene>